<feature type="region of interest" description="Disordered" evidence="1">
    <location>
        <begin position="1217"/>
        <end position="1249"/>
    </location>
</feature>
<protein>
    <submittedName>
        <fullName evidence="2">Uncharacterized protein</fullName>
    </submittedName>
</protein>
<organism evidence="2 3">
    <name type="scientific">Scheffersomyces stipitis (strain ATCC 58785 / CBS 6054 / NBRC 10063 / NRRL Y-11545)</name>
    <name type="common">Yeast</name>
    <name type="synonym">Pichia stipitis</name>
    <dbReference type="NCBI Taxonomy" id="322104"/>
    <lineage>
        <taxon>Eukaryota</taxon>
        <taxon>Fungi</taxon>
        <taxon>Dikarya</taxon>
        <taxon>Ascomycota</taxon>
        <taxon>Saccharomycotina</taxon>
        <taxon>Pichiomycetes</taxon>
        <taxon>Debaryomycetaceae</taxon>
        <taxon>Scheffersomyces</taxon>
    </lineage>
</organism>
<feature type="region of interest" description="Disordered" evidence="1">
    <location>
        <begin position="614"/>
        <end position="661"/>
    </location>
</feature>
<feature type="compositionally biased region" description="Basic and acidic residues" evidence="1">
    <location>
        <begin position="614"/>
        <end position="629"/>
    </location>
</feature>
<gene>
    <name evidence="2" type="ORF">PICST_28545</name>
</gene>
<feature type="compositionally biased region" description="Polar residues" evidence="1">
    <location>
        <begin position="721"/>
        <end position="731"/>
    </location>
</feature>
<dbReference type="Proteomes" id="UP000002258">
    <property type="component" value="Chromosome 1"/>
</dbReference>
<feature type="compositionally biased region" description="Polar residues" evidence="1">
    <location>
        <begin position="348"/>
        <end position="362"/>
    </location>
</feature>
<dbReference type="GeneID" id="4851319"/>
<feature type="compositionally biased region" description="Low complexity" evidence="1">
    <location>
        <begin position="710"/>
        <end position="720"/>
    </location>
</feature>
<feature type="compositionally biased region" description="Low complexity" evidence="1">
    <location>
        <begin position="322"/>
        <end position="332"/>
    </location>
</feature>
<feature type="region of interest" description="Disordered" evidence="1">
    <location>
        <begin position="1133"/>
        <end position="1153"/>
    </location>
</feature>
<feature type="compositionally biased region" description="Basic and acidic residues" evidence="1">
    <location>
        <begin position="521"/>
        <end position="536"/>
    </location>
</feature>
<feature type="compositionally biased region" description="Basic and acidic residues" evidence="1">
    <location>
        <begin position="266"/>
        <end position="298"/>
    </location>
</feature>
<evidence type="ECO:0000256" key="1">
    <source>
        <dbReference type="SAM" id="MobiDB-lite"/>
    </source>
</evidence>
<feature type="compositionally biased region" description="Polar residues" evidence="1">
    <location>
        <begin position="1139"/>
        <end position="1153"/>
    </location>
</feature>
<feature type="compositionally biased region" description="Polar residues" evidence="1">
    <location>
        <begin position="1028"/>
        <end position="1044"/>
    </location>
</feature>
<feature type="region of interest" description="Disordered" evidence="1">
    <location>
        <begin position="678"/>
        <end position="731"/>
    </location>
</feature>
<feature type="compositionally biased region" description="Polar residues" evidence="1">
    <location>
        <begin position="538"/>
        <end position="547"/>
    </location>
</feature>
<feature type="region of interest" description="Disordered" evidence="1">
    <location>
        <begin position="154"/>
        <end position="187"/>
    </location>
</feature>
<feature type="region of interest" description="Disordered" evidence="1">
    <location>
        <begin position="266"/>
        <end position="371"/>
    </location>
</feature>
<evidence type="ECO:0000313" key="3">
    <source>
        <dbReference type="Proteomes" id="UP000002258"/>
    </source>
</evidence>
<dbReference type="EMBL" id="AAVQ01000001">
    <property type="protein sequence ID" value="EAZ63905.2"/>
    <property type="molecule type" value="Genomic_DNA"/>
</dbReference>
<feature type="region of interest" description="Disordered" evidence="1">
    <location>
        <begin position="521"/>
        <end position="589"/>
    </location>
</feature>
<dbReference type="InParanoid" id="A3GGC0"/>
<accession>A3GGC0</accession>
<feature type="region of interest" description="Disordered" evidence="1">
    <location>
        <begin position="1357"/>
        <end position="1392"/>
    </location>
</feature>
<feature type="region of interest" description="Disordered" evidence="1">
    <location>
        <begin position="988"/>
        <end position="1081"/>
    </location>
</feature>
<keyword evidence="3" id="KW-1185">Reference proteome</keyword>
<feature type="region of interest" description="Disordered" evidence="1">
    <location>
        <begin position="31"/>
        <end position="93"/>
    </location>
</feature>
<feature type="compositionally biased region" description="Polar residues" evidence="1">
    <location>
        <begin position="901"/>
        <end position="910"/>
    </location>
</feature>
<reference evidence="2 3" key="1">
    <citation type="journal article" date="2007" name="Nat. Biotechnol.">
        <title>Genome sequence of the lignocellulose-bioconverting and xylose-fermenting yeast Pichia stipitis.</title>
        <authorList>
            <person name="Jeffries T.W."/>
            <person name="Grigoriev I.V."/>
            <person name="Grimwood J."/>
            <person name="Laplaza J.M."/>
            <person name="Aerts A."/>
            <person name="Salamov A."/>
            <person name="Schmutz J."/>
            <person name="Lindquist E."/>
            <person name="Dehal P."/>
            <person name="Shapiro H."/>
            <person name="Jin Y.S."/>
            <person name="Passoth V."/>
            <person name="Richardson P.M."/>
        </authorList>
    </citation>
    <scope>NUCLEOTIDE SEQUENCE [LARGE SCALE GENOMIC DNA]</scope>
    <source>
        <strain evidence="3">ATCC 58785 / CBS 6054 / NBRC 10063 / NRRL Y-11545</strain>
    </source>
</reference>
<feature type="compositionally biased region" description="Basic and acidic residues" evidence="1">
    <location>
        <begin position="35"/>
        <end position="49"/>
    </location>
</feature>
<sequence>MSHERANGLDKRPSLISDVFSALRGIRRVLLGNDNPDKKEPSRTEESIQRPKLRVLEPSVASTGQSQRSPPSPPQRIYQHHQQNSTKYESQDRFRSNYEDSFQFLSSLYDFKSNQYYDEQQIKYDDVKTEQDQKIQSNAQVSYLNQMTSFKREKSRDKVISDTSLTEQSDSEPFIPTSKMAKRSTSSTPAELVSQMKQTSSISKHGNKYAKLNKLKVHCSESISYLDLTSDTETDRSSPVSLSVLLQRKIESERSNIAHSSDVLHRDAFSSSSEHEAEILKNEKTPESAKVITHEKSPIRISKKTSRSRIPFGEKQSPTIKSKGSTLHSSSSPFSKLRIKSKLGKSGSPENSTSSAGVSSEQVQKKSDDLQSELNLQRAYAVNVQGKPGSQGSSSKVSSTANYIKHLQANSPVPSLNEDRLTSKEYLQSNGDSGFSRPQAVSLQFGASGTSQASKSPWVNEVQCNVPESNAIPQFRDITNSNNDSNSKAPFINDASAITIEPTYNILETPIKRSIEVDASDKYQKPPKKRIEDDKVVQSPSRVAVTTQKHKGSTEDVPMTNGSKNSKLSSLFEPPYPNKKSIADGSTTKPISVNGNNVIESSFPNVQSNLLESLDKNVNEIREPNDDRTSTSTTSGFSKPKSKAKGEKKMTSPNTPKSCNVTLQALLRAKIEQTRKPDIGCDKVASNKGKPNKRKIQPSFSLTPEKRQKSSSSYDSCSESPRQGLSQVGVSKSQSAQEYSNFFKSLPIQSGPFNLDGLVSSEDAVAFHSALSLSSVQRLQAIKQNLSNQRNLPYVQHNSESISNVSMSEPPMSSQDTVASMNKISPLFPQNPSSIQGSFSVSTMKSSSKLKSTSTTRSFTVTANPVEKRGEEASVPRHVTKNHEISAPMETTQRIYNTSIVPPASSQSSVGGRMTPPPSPKRNLDSIELEIEASAVSPENLIPVEPPLPSELTKSHTISKSGYRFENAITGETGRSVEIARLTNASKASGKMFTQRRESKNVRKEQEFGLDSSPTSAKVVVHKPQMMDSVTQPSSRYLKSSQVSYDGGSKSGLEKEPSMAKSSNTTPKTGELEPGQSLNATEGVRCQTLGTLEHTSMTSVNSDNVGIIGLTSEAPNEIIDLTSEIPRMKLAESNENEDTVQPLNESSNIDGRSSLDMTVSKHSSMLNSTSVNQRQESSLIVDLSDFQQTSTSMEPTVKLRRGSFGGLLSSPIKHLERNDQTQTRDKRLSASITTPSKTKSGKEFRAVPSSTLPSAKKVPIYRKSSPESDTRSGVEKTLAWDEQPLRRLTRSTNERAEFYFISEHTNKMARLPEVSTAIHLVKNHLVDPDEDQDNRNTYDMDTEGECSGDEINESQEQYEHRPLEMVKNTPEILHSRRQEYDQRRTEFTTNGKIQISSNSLRILSSDTEDDV</sequence>
<dbReference type="HOGENOM" id="CLU_253651_0_0_1"/>
<evidence type="ECO:0000313" key="2">
    <source>
        <dbReference type="EMBL" id="EAZ63905.2"/>
    </source>
</evidence>
<name>A3GGC0_PICST</name>
<feature type="compositionally biased region" description="Basic and acidic residues" evidence="1">
    <location>
        <begin position="995"/>
        <end position="1007"/>
    </location>
</feature>
<dbReference type="KEGG" id="pic:PICST_28545"/>
<dbReference type="RefSeq" id="XP_001387928.2">
    <property type="nucleotide sequence ID" value="XM_001387891.1"/>
</dbReference>
<feature type="compositionally biased region" description="Basic and acidic residues" evidence="1">
    <location>
        <begin position="1373"/>
        <end position="1386"/>
    </location>
</feature>
<proteinExistence type="predicted"/>
<feature type="compositionally biased region" description="Polar residues" evidence="1">
    <location>
        <begin position="651"/>
        <end position="661"/>
    </location>
</feature>
<feature type="compositionally biased region" description="Polar residues" evidence="1">
    <location>
        <begin position="560"/>
        <end position="569"/>
    </location>
</feature>
<feature type="compositionally biased region" description="Basic and acidic residues" evidence="1">
    <location>
        <begin position="1217"/>
        <end position="1228"/>
    </location>
</feature>
<feature type="region of interest" description="Disordered" evidence="1">
    <location>
        <begin position="901"/>
        <end position="921"/>
    </location>
</feature>
<comment type="caution">
    <text evidence="2">The sequence shown here is derived from an EMBL/GenBank/DDBJ whole genome shotgun (WGS) entry which is preliminary data.</text>
</comment>